<dbReference type="AlphaFoldDB" id="A0A8J3XVU0"/>
<dbReference type="InterPro" id="IPR001387">
    <property type="entry name" value="Cro/C1-type_HTH"/>
</dbReference>
<dbReference type="InterPro" id="IPR010982">
    <property type="entry name" value="Lambda_DNA-bd_dom_sf"/>
</dbReference>
<reference evidence="3" key="1">
    <citation type="submission" date="2021-01" db="EMBL/GenBank/DDBJ databases">
        <title>Whole genome shotgun sequence of Planotetraspora silvatica NBRC 100141.</title>
        <authorList>
            <person name="Komaki H."/>
            <person name="Tamura T."/>
        </authorList>
    </citation>
    <scope>NUCLEOTIDE SEQUENCE</scope>
    <source>
        <strain evidence="3">NBRC 100141</strain>
    </source>
</reference>
<dbReference type="PANTHER" id="PTHR35010">
    <property type="entry name" value="BLL4672 PROTEIN-RELATED"/>
    <property type="match status" value="1"/>
</dbReference>
<name>A0A8J3XVU0_9ACTN</name>
<dbReference type="Pfam" id="PF17765">
    <property type="entry name" value="MLTR_LBD"/>
    <property type="match status" value="1"/>
</dbReference>
<dbReference type="InterPro" id="IPR041413">
    <property type="entry name" value="MLTR_LBD"/>
</dbReference>
<evidence type="ECO:0000259" key="2">
    <source>
        <dbReference type="PROSITE" id="PS50943"/>
    </source>
</evidence>
<dbReference type="Gene3D" id="1.10.260.40">
    <property type="entry name" value="lambda repressor-like DNA-binding domains"/>
    <property type="match status" value="1"/>
</dbReference>
<organism evidence="3 4">
    <name type="scientific">Planotetraspora silvatica</name>
    <dbReference type="NCBI Taxonomy" id="234614"/>
    <lineage>
        <taxon>Bacteria</taxon>
        <taxon>Bacillati</taxon>
        <taxon>Actinomycetota</taxon>
        <taxon>Actinomycetes</taxon>
        <taxon>Streptosporangiales</taxon>
        <taxon>Streptosporangiaceae</taxon>
        <taxon>Planotetraspora</taxon>
    </lineage>
</organism>
<accession>A0A8J3XVU0</accession>
<comment type="caution">
    <text evidence="3">The sequence shown here is derived from an EMBL/GenBank/DDBJ whole genome shotgun (WGS) entry which is preliminary data.</text>
</comment>
<dbReference type="SUPFAM" id="SSF47413">
    <property type="entry name" value="lambda repressor-like DNA-binding domains"/>
    <property type="match status" value="1"/>
</dbReference>
<dbReference type="Proteomes" id="UP000644610">
    <property type="component" value="Unassembled WGS sequence"/>
</dbReference>
<feature type="region of interest" description="Disordered" evidence="1">
    <location>
        <begin position="1"/>
        <end position="29"/>
    </location>
</feature>
<dbReference type="PROSITE" id="PS50943">
    <property type="entry name" value="HTH_CROC1"/>
    <property type="match status" value="1"/>
</dbReference>
<dbReference type="EMBL" id="BOOQ01000058">
    <property type="protein sequence ID" value="GII50958.1"/>
    <property type="molecule type" value="Genomic_DNA"/>
</dbReference>
<dbReference type="Gene3D" id="3.30.450.180">
    <property type="match status" value="1"/>
</dbReference>
<evidence type="ECO:0000313" key="4">
    <source>
        <dbReference type="Proteomes" id="UP000644610"/>
    </source>
</evidence>
<dbReference type="SMART" id="SM00530">
    <property type="entry name" value="HTH_XRE"/>
    <property type="match status" value="1"/>
</dbReference>
<dbReference type="Pfam" id="PF13560">
    <property type="entry name" value="HTH_31"/>
    <property type="match status" value="1"/>
</dbReference>
<evidence type="ECO:0000313" key="3">
    <source>
        <dbReference type="EMBL" id="GII50958.1"/>
    </source>
</evidence>
<dbReference type="RefSeq" id="WP_203980417.1">
    <property type="nucleotide sequence ID" value="NZ_BAAAKY010000075.1"/>
</dbReference>
<dbReference type="PANTHER" id="PTHR35010:SF2">
    <property type="entry name" value="BLL4672 PROTEIN"/>
    <property type="match status" value="1"/>
</dbReference>
<feature type="domain" description="HTH cro/C1-type" evidence="2">
    <location>
        <begin position="62"/>
        <end position="109"/>
    </location>
</feature>
<keyword evidence="4" id="KW-1185">Reference proteome</keyword>
<proteinExistence type="predicted"/>
<sequence length="315" mass="34969">MATHPDLRTAPAAVPGPGSGPGHDRHLDPRTELSEFLRTRRARLKPADVGIAEYGRRRRVPGLRREELAQIAGVSPAYYTRLEQGNGRNVSVEVLDAISGALRLSDTEHAHLLHLAKPQQRKRRPAPQRQQVRPALVELLTALEGAPAYVWGRRTDVLAWNRTASALFGDWAARAPQERNWARITFLDPAARRLFADWESKAYDVVGNLRLDAGLHADDPLLAALIGELSMKSEDFRTLWAAHDVKKKSHGSMRLSHPLTGELTLRYETFTLPGDQEQSLETYHAEPGSASEEALRLVASWGADASRDWSAAARD</sequence>
<protein>
    <submittedName>
        <fullName evidence="3">DNA-binding protein</fullName>
    </submittedName>
</protein>
<evidence type="ECO:0000256" key="1">
    <source>
        <dbReference type="SAM" id="MobiDB-lite"/>
    </source>
</evidence>
<dbReference type="CDD" id="cd00093">
    <property type="entry name" value="HTH_XRE"/>
    <property type="match status" value="1"/>
</dbReference>
<keyword evidence="3" id="KW-0238">DNA-binding</keyword>
<gene>
    <name evidence="3" type="ORF">Psi02_73820</name>
</gene>
<dbReference type="GO" id="GO:0003677">
    <property type="term" value="F:DNA binding"/>
    <property type="evidence" value="ECO:0007669"/>
    <property type="project" value="UniProtKB-KW"/>
</dbReference>